<dbReference type="Proteomes" id="UP001164539">
    <property type="component" value="Chromosome 12"/>
</dbReference>
<comment type="caution">
    <text evidence="1">The sequence shown here is derived from an EMBL/GenBank/DDBJ whole genome shotgun (WGS) entry which is preliminary data.</text>
</comment>
<proteinExistence type="predicted"/>
<name>A0ACC1X2I0_MELAZ</name>
<evidence type="ECO:0000313" key="1">
    <source>
        <dbReference type="EMBL" id="KAJ4705489.1"/>
    </source>
</evidence>
<keyword evidence="2" id="KW-1185">Reference proteome</keyword>
<dbReference type="EMBL" id="CM051405">
    <property type="protein sequence ID" value="KAJ4705489.1"/>
    <property type="molecule type" value="Genomic_DNA"/>
</dbReference>
<evidence type="ECO:0000313" key="2">
    <source>
        <dbReference type="Proteomes" id="UP001164539"/>
    </source>
</evidence>
<reference evidence="1 2" key="1">
    <citation type="journal article" date="2023" name="Science">
        <title>Complex scaffold remodeling in plant triterpene biosynthesis.</title>
        <authorList>
            <person name="De La Pena R."/>
            <person name="Hodgson H."/>
            <person name="Liu J.C."/>
            <person name="Stephenson M.J."/>
            <person name="Martin A.C."/>
            <person name="Owen C."/>
            <person name="Harkess A."/>
            <person name="Leebens-Mack J."/>
            <person name="Jimenez L.E."/>
            <person name="Osbourn A."/>
            <person name="Sattely E.S."/>
        </authorList>
    </citation>
    <scope>NUCLEOTIDE SEQUENCE [LARGE SCALE GENOMIC DNA]</scope>
    <source>
        <strain evidence="2">cv. JPN11</strain>
        <tissue evidence="1">Leaf</tissue>
    </source>
</reference>
<accession>A0ACC1X2I0</accession>
<sequence length="570" mass="64365">MRFSHCKNLIRTPDFTGVPYLEELILEGCIRLCEIHSSLLLHKKVILLNLKDCASLRTLPSKIAMESLRELVLSGCSKLRMFPEIVGSMECLSQLLLDGTALKELPLSVELLCGLVLLNLKDCKNLKSFPSAIINGLKCLKTLNISGCSKLENVPENLREVESLEELDISGTAVRQLTSSIFLPKNLKALSVRGCKRPQESTSWFSRFPISLIPRRSSNPMALMLPSLSGLPSLRKLDLSDCNIGEGEIPTDICNLFSLQELVLSKNNFVSLPGTINRLSELKFLELEDCMRLVSLQELPPNIQQIRLDGCASLERVSDVLKSCKSEYFGFSAVKCLKLVGDNDWVFSMLEGFFKVESRKINGLCFVVPVSEIPEWFRYKNEGSSITIIKPPNSYHNRNKLVGYAVCCVFHVHKHLATTARNSGHNRTHQLYCGMKVDKILTCTFHVVDFNEELGQAVSDHLCISYYPCQRLYQFGWNFEANHVELSFRPYVHSGPGLEVKACGVHPVYVDEVEEFNQTTKEWRRSKVWNVYESDYIFDVATASKRSLSECAGAEASDEEPQPKRYKELE</sequence>
<organism evidence="1 2">
    <name type="scientific">Melia azedarach</name>
    <name type="common">Chinaberry tree</name>
    <dbReference type="NCBI Taxonomy" id="155640"/>
    <lineage>
        <taxon>Eukaryota</taxon>
        <taxon>Viridiplantae</taxon>
        <taxon>Streptophyta</taxon>
        <taxon>Embryophyta</taxon>
        <taxon>Tracheophyta</taxon>
        <taxon>Spermatophyta</taxon>
        <taxon>Magnoliopsida</taxon>
        <taxon>eudicotyledons</taxon>
        <taxon>Gunneridae</taxon>
        <taxon>Pentapetalae</taxon>
        <taxon>rosids</taxon>
        <taxon>malvids</taxon>
        <taxon>Sapindales</taxon>
        <taxon>Meliaceae</taxon>
        <taxon>Melia</taxon>
    </lineage>
</organism>
<gene>
    <name evidence="1" type="ORF">OWV82_022256</name>
</gene>
<protein>
    <submittedName>
        <fullName evidence="1">TMV resistance protein N-like</fullName>
    </submittedName>
</protein>